<dbReference type="EMBL" id="ANIK01000081">
    <property type="protein sequence ID" value="EMJ92670.1"/>
    <property type="molecule type" value="Genomic_DNA"/>
</dbReference>
<evidence type="ECO:0000313" key="2">
    <source>
        <dbReference type="Proteomes" id="UP000011988"/>
    </source>
</evidence>
<proteinExistence type="predicted"/>
<name>M6D265_9LEPT</name>
<protein>
    <submittedName>
        <fullName evidence="1">Uncharacterized protein</fullName>
    </submittedName>
</protein>
<dbReference type="OrthoDB" id="9768066at2"/>
<organism evidence="1 2">
    <name type="scientific">Leptospira alstonii serovar Sichuan str. 79601</name>
    <dbReference type="NCBI Taxonomy" id="1218565"/>
    <lineage>
        <taxon>Bacteria</taxon>
        <taxon>Pseudomonadati</taxon>
        <taxon>Spirochaetota</taxon>
        <taxon>Spirochaetia</taxon>
        <taxon>Leptospirales</taxon>
        <taxon>Leptospiraceae</taxon>
        <taxon>Leptospira</taxon>
    </lineage>
</organism>
<sequence>MNSISFFPVRHHSVAASVAFQKLANDLRPSAILIEGPYDFNPKIDELFLPHTLPIAIYSFVRDEYGFSRGAYYPYCNYSPEWVALQTAQSLQIPARFIDLPWAEICSIESDSKNFSSETVQLYGDDPFWNSDFISKLCKKMGVSHFHDLWDELFEVNHLTQTDDYIERMSLFCIHTRKETNHSDETTSTREAFMANQIRLAQTQFTGPILVVTGGYHSSVLQERISKPPDTDELFWASRNDLEDHKPYDSGIALTPYSNARLNAASGYTSGMPSPGFYDFVWESFQKSKSFDHRPIVHKIIKTLRKKGQQFGSADRIASETMSRALADLRGHKDIWRRDLIDGLRTTLVKDEIARGAGHPVLDSISEVMQGDRIGRLAAGTSLPPIVSDIETTLKKLNLTAAQEVRTLKLRLADPEQREQSKVLHRLYLLGIVGYTLVKGTDMIARNDIDDVKEEWKITMQVEFYSSCIEASRYGASLSEAAAGVLNARIRLEIDPELAAACLVDAALAGLGKHSSFLLKQLSNMIFGACDFIKTCTALRHILYLYAYDEILKLEGKESLKSVLREIYRRCLNLLDRLGVTSFQGLDQAKGVQTILQTYQYCAESLKLSAEEIRDVLLRVGADSEIDPFVRGAVCGAQWKLNIADTILLQLNSFYDSSELGDFLSGLFLIARETAQRDKNLLTALNDRISELSHIEFLEALPALHTAFTFFTPREKHQIGRNLFEILQPPIDRLSDEEEDPKTTLRAMEFERLLFETASKYGIRTT</sequence>
<comment type="caution">
    <text evidence="1">The sequence shown here is derived from an EMBL/GenBank/DDBJ whole genome shotgun (WGS) entry which is preliminary data.</text>
</comment>
<dbReference type="PANTHER" id="PTHR30634">
    <property type="entry name" value="OUTER MEMBRANE LOLAB LIPOPROTEIN INSERTION APPARATUS"/>
    <property type="match status" value="1"/>
</dbReference>
<dbReference type="InterPro" id="IPR050458">
    <property type="entry name" value="LolB"/>
</dbReference>
<dbReference type="PANTHER" id="PTHR30634:SF7">
    <property type="entry name" value="VWA DOMAIN-CONTAINING PROTEIN"/>
    <property type="match status" value="1"/>
</dbReference>
<reference evidence="1 2" key="1">
    <citation type="submission" date="2013-01" db="EMBL/GenBank/DDBJ databases">
        <authorList>
            <person name="Harkins D.M."/>
            <person name="Durkin A.S."/>
            <person name="Brinkac L.M."/>
            <person name="Haft D.H."/>
            <person name="Selengut J.D."/>
            <person name="Sanka R."/>
            <person name="DePew J."/>
            <person name="Purushe J."/>
            <person name="Galloway R.L."/>
            <person name="Vinetz J.M."/>
            <person name="Sutton G.G."/>
            <person name="Nierman W.C."/>
            <person name="Fouts D.E."/>
        </authorList>
    </citation>
    <scope>NUCLEOTIDE SEQUENCE [LARGE SCALE GENOMIC DNA]</scope>
    <source>
        <strain evidence="1 2">79601</strain>
    </source>
</reference>
<accession>M6D265</accession>
<dbReference type="Pfam" id="PF18934">
    <property type="entry name" value="DUF5682"/>
    <property type="match status" value="1"/>
</dbReference>
<dbReference type="AlphaFoldDB" id="M6D265"/>
<evidence type="ECO:0000313" key="1">
    <source>
        <dbReference type="EMBL" id="EMJ92670.1"/>
    </source>
</evidence>
<dbReference type="RefSeq" id="WP_020774507.1">
    <property type="nucleotide sequence ID" value="NZ_ANIK01000081.1"/>
</dbReference>
<dbReference type="PATRIC" id="fig|1218565.3.peg.3488"/>
<gene>
    <name evidence="1" type="ORF">LEP1GSC194_3409</name>
</gene>
<dbReference type="Proteomes" id="UP000011988">
    <property type="component" value="Unassembled WGS sequence"/>
</dbReference>
<dbReference type="InterPro" id="IPR043737">
    <property type="entry name" value="DUF5682"/>
</dbReference>